<feature type="non-terminal residue" evidence="1">
    <location>
        <position position="1462"/>
    </location>
</feature>
<dbReference type="EMBL" id="CAEQ01002285">
    <property type="protein sequence ID" value="CCD16447.1"/>
    <property type="molecule type" value="Genomic_DNA"/>
</dbReference>
<dbReference type="Gene3D" id="2.60.120.200">
    <property type="match status" value="1"/>
</dbReference>
<reference evidence="2" key="1">
    <citation type="submission" date="2011-07" db="EMBL/GenBank/DDBJ databases">
        <title>Divergent evolution of antigenic variation in African trypanosomes.</title>
        <authorList>
            <person name="Jackson A.P."/>
            <person name="Berry A."/>
            <person name="Allison H.C."/>
            <person name="Burton P."/>
            <person name="Anderson J."/>
            <person name="Aslett M."/>
            <person name="Brown R."/>
            <person name="Corton N."/>
            <person name="Harris D."/>
            <person name="Hauser H."/>
            <person name="Gamble J."/>
            <person name="Gilderthorp R."/>
            <person name="McQuillan J."/>
            <person name="Quail M.A."/>
            <person name="Sanders M."/>
            <person name="Van Tonder A."/>
            <person name="Ginger M.L."/>
            <person name="Donelson J.E."/>
            <person name="Field M.C."/>
            <person name="Barry J.D."/>
            <person name="Berriman M."/>
            <person name="Hertz-Fowler C."/>
        </authorList>
    </citation>
    <scope>NUCLEOTIDE SEQUENCE [LARGE SCALE GENOMIC DNA]</scope>
    <source>
        <strain evidence="2">IL3000</strain>
    </source>
</reference>
<evidence type="ECO:0000313" key="1">
    <source>
        <dbReference type="EMBL" id="CCD16447.1"/>
    </source>
</evidence>
<gene>
    <name evidence="1" type="ORF">TCIL3000_0_01620</name>
</gene>
<accession>F9WGL0</accession>
<comment type="caution">
    <text evidence="1">The sequence shown here is derived from an EMBL/GenBank/DDBJ whole genome shotgun (WGS) entry which is preliminary data.</text>
</comment>
<dbReference type="InterPro" id="IPR013320">
    <property type="entry name" value="ConA-like_dom_sf"/>
</dbReference>
<dbReference type="VEuPathDB" id="TriTrypDB:TcIL3000_0_01620"/>
<dbReference type="SUPFAM" id="SSF49899">
    <property type="entry name" value="Concanavalin A-like lectins/glucanases"/>
    <property type="match status" value="1"/>
</dbReference>
<proteinExistence type="predicted"/>
<sequence>MGIFLFKHNLLRINDSSRFAEHSFVSNAAQSLSHSQVFGSLFINSLLFFTQWTHRLLQSFCNFLAASSASCIVSLPHFCDYRFSVVSKVLPTISSLTGGEAVPGGEDRTSLHEKLKSVLREKRTEFRLPLLLTFVESFHRECVTSETVTYGNCFGDGKWLIASLVGAVATVIESVLFGTNVHEGIILLVGHPGFAKTLGLLQLLGEDKFHVSPSVWKATVECIVEVTSQRSLPALLIRVHATLLEILLDVKAKETLVLDLAPSDASIVAFLSHLFACYRSDPSLMAVFLKYDVLDAFARTFELTLSRQFEGSAALSEATRGIITLLLTPGLCHDPILMTEDQWKMVEESFLRALHAPPAGTHLTRDMCPLLESLVCCMEGIACVRSVIGHPAVETIDFGVTFSTILPLQASMAQRSDLGERLFCCICQIATASRTVRAADKAARGTKGVATFFSAVFTASQVSTFQQLVSSVGGTAVKNRSGVTCREAVECMTSFFVCATEEVAADTCGDALFNLLCRDDMCEELIHFSLHSCLENLFSLRHSQLRRVLELLRVAVRRGLSVSGFVLSLVKVLEGGSNASCELKLSVLEFLNFHLSVDANNSLIELLHGVFRWILEEITSITAWNDPILLKYLLGVTNFVESSLFCAPLVTLLGKVEWPRKTLFIVMRAHDEGCTEVGVTLRSHFRSLVKAEGQFIDSLISELRVMGGKNPWPEHVSTLLRVFVHVVKDEAGALAAIRCNDIYVCLYLLHAVDHSTRFEVDVHLIGTSLALLLSHLRWSEAGGVVVHYVEAIKTPWMIQLLSDICTGFYISSENLNVVDNLDREAMETMVSDARSQCTVVGRFFLPLLCFCEHTFPLVLLTRWIAELEDHFSGMQKELSELLHAILRGCRPLITDAMFATVVAEQEGLRELVPYVADLTRGDVSAHLLPPKEALTCEDVATSHAVWEALVRSRLGEGLWSEISNYVTLRRKGRLHGVVRGVSKDCSPYKTFTIAQWVWWEGCAVEGVRTSFQLWELFWSGGDGSTGITLSVDTQQERVIFSFSPASDEGQTIFLPFIPPGQWRHVVVSYSRGKFFSSSLEVFYDGVRVLRHDAAVPSPHALLPYSRGTSIVARIVSGSSFDLSCTVGFSRGAYPEGFTQRFLSFQLFNTALVEEEVVTLYCTNLHTFSGWSAGRKCPLDIPFLRPELLRRLTVDFNRDSLEKVAQSKFIRCVPFPASSLILSLDVKNALLVEGSCLTSLCNKQWMIPDSVGKYESSSFVLHGSHTEPLTSCGDASLALLSQGVTCEWSHWFSAVSTEHENLIVERSDEACDDVDVKMSALQKTAATTLRLIAALYWRLEATNDLHMTRFVDQVTSHVNHGLSVYLGTADGVEAFFALGAMEVCARDDYVLYNTSPIERIFFNWKIIASLPEASQRCVVYHLGALLRGSNPFRFVNAVRMRGCGFFEGFICGLVREYVQPSVL</sequence>
<organism evidence="1 2">
    <name type="scientific">Trypanosoma congolense (strain IL3000)</name>
    <dbReference type="NCBI Taxonomy" id="1068625"/>
    <lineage>
        <taxon>Eukaryota</taxon>
        <taxon>Discoba</taxon>
        <taxon>Euglenozoa</taxon>
        <taxon>Kinetoplastea</taxon>
        <taxon>Metakinetoplastina</taxon>
        <taxon>Trypanosomatida</taxon>
        <taxon>Trypanosomatidae</taxon>
        <taxon>Trypanosoma</taxon>
        <taxon>Nannomonas</taxon>
    </lineage>
</organism>
<dbReference type="Proteomes" id="UP000000702">
    <property type="component" value="Unassembled WGS sequence"/>
</dbReference>
<protein>
    <submittedName>
        <fullName evidence="1">WGS project CAEQ00000000 data, annotated contig 51</fullName>
    </submittedName>
</protein>
<evidence type="ECO:0000313" key="2">
    <source>
        <dbReference type="Proteomes" id="UP000000702"/>
    </source>
</evidence>
<reference evidence="1 2" key="2">
    <citation type="journal article" date="2012" name="Proc. Natl. Acad. Sci. U.S.A.">
        <title>Antigenic diversity is generated by distinct evolutionary mechanisms in African trypanosome species.</title>
        <authorList>
            <person name="Jackson A.P."/>
            <person name="Berry A."/>
            <person name="Aslett M."/>
            <person name="Allison H.C."/>
            <person name="Burton P."/>
            <person name="Vavrova-Anderson J."/>
            <person name="Brown R."/>
            <person name="Browne H."/>
            <person name="Corton N."/>
            <person name="Hauser H."/>
            <person name="Gamble J."/>
            <person name="Gilderthorp R."/>
            <person name="Marcello L."/>
            <person name="McQuillan J."/>
            <person name="Otto T.D."/>
            <person name="Quail M.A."/>
            <person name="Sanders M.J."/>
            <person name="van Tonder A."/>
            <person name="Ginger M.L."/>
            <person name="Field M.C."/>
            <person name="Barry J.D."/>
            <person name="Hertz-Fowler C."/>
            <person name="Berriman M."/>
        </authorList>
    </citation>
    <scope>NUCLEOTIDE SEQUENCE [LARGE SCALE GENOMIC DNA]</scope>
    <source>
        <strain evidence="1 2">IL3000</strain>
    </source>
</reference>
<name>F9WGL0_TRYCI</name>
<keyword evidence="2" id="KW-1185">Reference proteome</keyword>